<reference evidence="1 2" key="1">
    <citation type="submission" date="2018-06" db="EMBL/GenBank/DDBJ databases">
        <title>Phytoactinopolyspora halophila sp. nov., a novel halophilic actinomycete isolated from a saline soil in China.</title>
        <authorList>
            <person name="Tang S.-K."/>
        </authorList>
    </citation>
    <scope>NUCLEOTIDE SEQUENCE [LARGE SCALE GENOMIC DNA]</scope>
    <source>
        <strain evidence="1 2">YIM 96934</strain>
    </source>
</reference>
<dbReference type="EMBL" id="QMIG01000004">
    <property type="protein sequence ID" value="RAW16405.1"/>
    <property type="molecule type" value="Genomic_DNA"/>
</dbReference>
<keyword evidence="2" id="KW-1185">Reference proteome</keyword>
<gene>
    <name evidence="1" type="ORF">DPM12_07190</name>
</gene>
<organism evidence="1 2">
    <name type="scientific">Phytoactinopolyspora halophila</name>
    <dbReference type="NCBI Taxonomy" id="1981511"/>
    <lineage>
        <taxon>Bacteria</taxon>
        <taxon>Bacillati</taxon>
        <taxon>Actinomycetota</taxon>
        <taxon>Actinomycetes</taxon>
        <taxon>Jiangellales</taxon>
        <taxon>Jiangellaceae</taxon>
        <taxon>Phytoactinopolyspora</taxon>
    </lineage>
</organism>
<protein>
    <recommendedName>
        <fullName evidence="3">DUF559 domain-containing protein</fullName>
    </recommendedName>
</protein>
<dbReference type="Proteomes" id="UP000250462">
    <property type="component" value="Unassembled WGS sequence"/>
</dbReference>
<name>A0A329QVS3_9ACTN</name>
<comment type="caution">
    <text evidence="1">The sequence shown here is derived from an EMBL/GenBank/DDBJ whole genome shotgun (WGS) entry which is preliminary data.</text>
</comment>
<evidence type="ECO:0000313" key="2">
    <source>
        <dbReference type="Proteomes" id="UP000250462"/>
    </source>
</evidence>
<dbReference type="AlphaFoldDB" id="A0A329QVS3"/>
<accession>A0A329QVS3</accession>
<evidence type="ECO:0000313" key="1">
    <source>
        <dbReference type="EMBL" id="RAW16405.1"/>
    </source>
</evidence>
<proteinExistence type="predicted"/>
<evidence type="ECO:0008006" key="3">
    <source>
        <dbReference type="Google" id="ProtNLM"/>
    </source>
</evidence>
<sequence length="197" mass="21706">MEGEFVVVRDVLSASPARTALDVARHYGFGAGLVIADAGLHGRVIEPGELAKVSDRMAGWGKSHDARSVAHHASVTRESPGESCSYATFVTAAFPLPECNAWVVGEGRGGIRADFLWRRYRLVGEVDGFQKYTNPTWATSGQVLLDEKKRQMRIEEAGFVVVRWTPAEAMYEPRSILDRIVRQSRIAARMYGVPPMG</sequence>